<keyword evidence="15" id="KW-1185">Reference proteome</keyword>
<evidence type="ECO:0000313" key="14">
    <source>
        <dbReference type="EMBL" id="CED93806.1"/>
    </source>
</evidence>
<evidence type="ECO:0000256" key="11">
    <source>
        <dbReference type="ARBA" id="ARBA00023136"/>
    </source>
</evidence>
<feature type="transmembrane region" description="Helical" evidence="13">
    <location>
        <begin position="136"/>
        <end position="160"/>
    </location>
</feature>
<dbReference type="EMBL" id="LN555523">
    <property type="protein sequence ID" value="CED93806.1"/>
    <property type="molecule type" value="Genomic_DNA"/>
</dbReference>
<protein>
    <recommendedName>
        <fullName evidence="4">Probable multidrug resistance protein NorM</fullName>
    </recommendedName>
    <alternativeName>
        <fullName evidence="12">Multidrug-efflux transporter</fullName>
    </alternativeName>
</protein>
<comment type="function">
    <text evidence="1">Multidrug efflux pump.</text>
</comment>
<feature type="transmembrane region" description="Helical" evidence="13">
    <location>
        <begin position="364"/>
        <end position="382"/>
    </location>
</feature>
<feature type="transmembrane region" description="Helical" evidence="13">
    <location>
        <begin position="167"/>
        <end position="188"/>
    </location>
</feature>
<dbReference type="PANTHER" id="PTHR43298:SF2">
    <property type="entry name" value="FMN_FAD EXPORTER YEEO-RELATED"/>
    <property type="match status" value="1"/>
</dbReference>
<dbReference type="NCBIfam" id="TIGR00797">
    <property type="entry name" value="matE"/>
    <property type="match status" value="1"/>
</dbReference>
<feature type="transmembrane region" description="Helical" evidence="13">
    <location>
        <begin position="421"/>
        <end position="443"/>
    </location>
</feature>
<feature type="transmembrane region" description="Helical" evidence="13">
    <location>
        <begin position="287"/>
        <end position="309"/>
    </location>
</feature>
<evidence type="ECO:0000256" key="6">
    <source>
        <dbReference type="ARBA" id="ARBA00022449"/>
    </source>
</evidence>
<dbReference type="GO" id="GO:0042910">
    <property type="term" value="F:xenobiotic transmembrane transporter activity"/>
    <property type="evidence" value="ECO:0007669"/>
    <property type="project" value="InterPro"/>
</dbReference>
<feature type="transmembrane region" description="Helical" evidence="13">
    <location>
        <begin position="241"/>
        <end position="267"/>
    </location>
</feature>
<dbReference type="PIRSF" id="PIRSF006603">
    <property type="entry name" value="DinF"/>
    <property type="match status" value="1"/>
</dbReference>
<dbReference type="RefSeq" id="WP_180703490.1">
    <property type="nucleotide sequence ID" value="NZ_LN555523.1"/>
</dbReference>
<organism evidence="14 15">
    <name type="scientific">Romboutsia ilealis</name>
    <dbReference type="NCBI Taxonomy" id="1115758"/>
    <lineage>
        <taxon>Bacteria</taxon>
        <taxon>Bacillati</taxon>
        <taxon>Bacillota</taxon>
        <taxon>Clostridia</taxon>
        <taxon>Peptostreptococcales</taxon>
        <taxon>Peptostreptococcaceae</taxon>
        <taxon>Romboutsia</taxon>
    </lineage>
</organism>
<evidence type="ECO:0000256" key="12">
    <source>
        <dbReference type="ARBA" id="ARBA00031636"/>
    </source>
</evidence>
<feature type="transmembrane region" description="Helical" evidence="13">
    <location>
        <begin position="91"/>
        <end position="114"/>
    </location>
</feature>
<evidence type="ECO:0000256" key="5">
    <source>
        <dbReference type="ARBA" id="ARBA00022448"/>
    </source>
</evidence>
<comment type="similarity">
    <text evidence="3">Belongs to the multi antimicrobial extrusion (MATE) (TC 2.A.66.1) family.</text>
</comment>
<dbReference type="InterPro" id="IPR050222">
    <property type="entry name" value="MATE_MdtK"/>
</dbReference>
<keyword evidence="6" id="KW-0050">Antiport</keyword>
<keyword evidence="10" id="KW-0406">Ion transport</keyword>
<dbReference type="KEGG" id="ril:CRIB_1055"/>
<feature type="transmembrane region" description="Helical" evidence="13">
    <location>
        <begin position="321"/>
        <end position="344"/>
    </location>
</feature>
<keyword evidence="7" id="KW-1003">Cell membrane</keyword>
<dbReference type="GO" id="GO:0006811">
    <property type="term" value="P:monoatomic ion transport"/>
    <property type="evidence" value="ECO:0007669"/>
    <property type="project" value="UniProtKB-KW"/>
</dbReference>
<reference evidence="14 15" key="1">
    <citation type="submission" date="2014-04" db="EMBL/GenBank/DDBJ databases">
        <authorList>
            <person name="Hornung B.V."/>
        </authorList>
    </citation>
    <scope>NUCLEOTIDE SEQUENCE [LARGE SCALE GENOMIC DNA]</scope>
    <source>
        <strain evidence="14 15">CRIB</strain>
    </source>
</reference>
<feature type="transmembrane region" description="Helical" evidence="13">
    <location>
        <begin position="48"/>
        <end position="71"/>
    </location>
</feature>
<dbReference type="GeneID" id="82205234"/>
<dbReference type="Proteomes" id="UP000245622">
    <property type="component" value="Chromosome 1"/>
</dbReference>
<dbReference type="Pfam" id="PF01554">
    <property type="entry name" value="MatE"/>
    <property type="match status" value="2"/>
</dbReference>
<name>A0A1V1I0Q7_9FIRM</name>
<proteinExistence type="inferred from homology"/>
<dbReference type="PANTHER" id="PTHR43298">
    <property type="entry name" value="MULTIDRUG RESISTANCE PROTEIN NORM-RELATED"/>
    <property type="match status" value="1"/>
</dbReference>
<dbReference type="InterPro" id="IPR002528">
    <property type="entry name" value="MATE_fam"/>
</dbReference>
<dbReference type="GO" id="GO:0005886">
    <property type="term" value="C:plasma membrane"/>
    <property type="evidence" value="ECO:0007669"/>
    <property type="project" value="UniProtKB-SubCell"/>
</dbReference>
<dbReference type="GO" id="GO:0015297">
    <property type="term" value="F:antiporter activity"/>
    <property type="evidence" value="ECO:0007669"/>
    <property type="project" value="UniProtKB-KW"/>
</dbReference>
<evidence type="ECO:0000256" key="10">
    <source>
        <dbReference type="ARBA" id="ARBA00023065"/>
    </source>
</evidence>
<evidence type="ECO:0000256" key="4">
    <source>
        <dbReference type="ARBA" id="ARBA00020268"/>
    </source>
</evidence>
<accession>A0A1V1I0Q7</accession>
<comment type="subcellular location">
    <subcellularLocation>
        <location evidence="2">Cell membrane</location>
        <topology evidence="2">Multi-pass membrane protein</topology>
    </subcellularLocation>
</comment>
<evidence type="ECO:0000313" key="15">
    <source>
        <dbReference type="Proteomes" id="UP000245622"/>
    </source>
</evidence>
<sequence length="465" mass="50820">MKGRIDLTQGKITEKLVKLSLPIMATSFIQMAYNMIDMIWVGKAGSSAVAAVGTAGFFTWLAMAFITISKVGAEVKVAQSMGQHDVDETKLYIKSAIEINIILSILYTIFLIMFKDQLIGFFRLGDENVISMSKEYLVIVAFGMIFYFINPVFTAIFNGMGNSKTPFLINTIGLLTNIVLDPILILGLGKIPSMGVAGAAIATVVAQIVVTSCFMLKILKSKEIYFKIIPFKDIKLNYYKILYNLGIPVALQSGLFTLFSMTLGVVVASFGPVAVAVQKVGSQIESISWMSAEGIAAALSSFVGQNYGSKDYDRIQRGCKITLLIAIIMGTINTILLVFLGKYIFSIFINEGEAILKGADYLKILGYSQLFMCIEIVIAGAFRGLGKTLIPSLVSIILTGSRIPLAYLISNPSILGLNGVWWSISISSILKGILLLSIFIILIRTQKLYGFPKLKPNFVEDENNI</sequence>
<keyword evidence="9 13" id="KW-1133">Transmembrane helix</keyword>
<evidence type="ECO:0000256" key="8">
    <source>
        <dbReference type="ARBA" id="ARBA00022692"/>
    </source>
</evidence>
<keyword evidence="8 13" id="KW-0812">Transmembrane</keyword>
<evidence type="ECO:0000256" key="3">
    <source>
        <dbReference type="ARBA" id="ARBA00010199"/>
    </source>
</evidence>
<evidence type="ECO:0000256" key="1">
    <source>
        <dbReference type="ARBA" id="ARBA00003408"/>
    </source>
</evidence>
<evidence type="ECO:0000256" key="7">
    <source>
        <dbReference type="ARBA" id="ARBA00022475"/>
    </source>
</evidence>
<dbReference type="InterPro" id="IPR048279">
    <property type="entry name" value="MdtK-like"/>
</dbReference>
<gene>
    <name evidence="14" type="ORF">CRIB_1055</name>
</gene>
<dbReference type="AlphaFoldDB" id="A0A1V1I0Q7"/>
<feature type="transmembrane region" description="Helical" evidence="13">
    <location>
        <begin position="389"/>
        <end position="409"/>
    </location>
</feature>
<keyword evidence="5" id="KW-0813">Transport</keyword>
<evidence type="ECO:0000256" key="2">
    <source>
        <dbReference type="ARBA" id="ARBA00004651"/>
    </source>
</evidence>
<keyword evidence="11 13" id="KW-0472">Membrane</keyword>
<dbReference type="CDD" id="cd13140">
    <property type="entry name" value="MATE_like_1"/>
    <property type="match status" value="1"/>
</dbReference>
<feature type="transmembrane region" description="Helical" evidence="13">
    <location>
        <begin position="21"/>
        <end position="42"/>
    </location>
</feature>
<feature type="transmembrane region" description="Helical" evidence="13">
    <location>
        <begin position="194"/>
        <end position="220"/>
    </location>
</feature>
<evidence type="ECO:0000256" key="9">
    <source>
        <dbReference type="ARBA" id="ARBA00022989"/>
    </source>
</evidence>
<evidence type="ECO:0000256" key="13">
    <source>
        <dbReference type="SAM" id="Phobius"/>
    </source>
</evidence>